<feature type="compositionally biased region" description="Basic and acidic residues" evidence="1">
    <location>
        <begin position="86"/>
        <end position="96"/>
    </location>
</feature>
<feature type="transmembrane region" description="Helical" evidence="2">
    <location>
        <begin position="282"/>
        <end position="304"/>
    </location>
</feature>
<evidence type="ECO:0000256" key="2">
    <source>
        <dbReference type="SAM" id="Phobius"/>
    </source>
</evidence>
<feature type="transmembrane region" description="Helical" evidence="2">
    <location>
        <begin position="584"/>
        <end position="608"/>
    </location>
</feature>
<protein>
    <submittedName>
        <fullName evidence="3">Uncharacterized protein</fullName>
    </submittedName>
</protein>
<accession>A0A179FJ74</accession>
<keyword evidence="2" id="KW-0812">Transmembrane</keyword>
<sequence>MTVDDTTVAAAQSEKVSAVFAPTSNATAADDSDVMRQEKLGHIKPLDDAALKATRAYLQQRFARRNLPRKDGRHHVVYGGVPSRRRTTDKYRPAASERADERRMALMVRMIRDLEIVDSGSCKAICGNPVAAYEAPKALSIATNWVFPLTILLSLPFESLHERKFSRTLVAVLNWLGSPQTALTATIFNFRQLRESHRRVLRHASGSQMHLYSAAYYVLCCVNQFDGFSLAEDDGMPTRMLDVLVYGLFRPLSGDQDLDVDLTHQLLCSVAFQLRMLRRRGVIPMLANMGVFLVAFIFSVVLAFAELGDANTPFSLAFGLLITWLPLLVVFTIVDRNPISSDRSAELISRWLYNVDAVMTWAHPLGAQHGRPAARIAPAHQPVRGAALEHIQWWNDSTQIPEPLRIHGFIGQGRKIKFCGLPKALLDASTIIDFHAEKRGGLSHCATEVARRSKAGKPMAWYVVAVLSFLLVWWAIMTAFVVSFTAPTIGLGCRSLSYLLFGGFSSVSWVIQFSKRPRRRLLWVSYVFNLLAVLVLLVVIIFQVTGLASNCYCKSSVLNAPLLGGYVDFENTGFYRDNFNVLQYWAAAAIVGSAVPTMAFVVALFWWLKCSHLWKATEHGNEPQRLWRVPADMRWLM</sequence>
<feature type="region of interest" description="Disordered" evidence="1">
    <location>
        <begin position="73"/>
        <end position="96"/>
    </location>
</feature>
<dbReference type="EMBL" id="LSBI01000025">
    <property type="protein sequence ID" value="OAQ65592.1"/>
    <property type="molecule type" value="Genomic_DNA"/>
</dbReference>
<feature type="transmembrane region" description="Helical" evidence="2">
    <location>
        <begin position="521"/>
        <end position="542"/>
    </location>
</feature>
<feature type="transmembrane region" description="Helical" evidence="2">
    <location>
        <begin position="496"/>
        <end position="514"/>
    </location>
</feature>
<keyword evidence="2" id="KW-0472">Membrane</keyword>
<feature type="transmembrane region" description="Helical" evidence="2">
    <location>
        <begin position="316"/>
        <end position="334"/>
    </location>
</feature>
<dbReference type="AlphaFoldDB" id="A0A179FJ74"/>
<name>A0A179FJ74_PURLI</name>
<organism evidence="3 4">
    <name type="scientific">Purpureocillium lilacinum</name>
    <name type="common">Paecilomyces lilacinus</name>
    <dbReference type="NCBI Taxonomy" id="33203"/>
    <lineage>
        <taxon>Eukaryota</taxon>
        <taxon>Fungi</taxon>
        <taxon>Dikarya</taxon>
        <taxon>Ascomycota</taxon>
        <taxon>Pezizomycotina</taxon>
        <taxon>Sordariomycetes</taxon>
        <taxon>Hypocreomycetidae</taxon>
        <taxon>Hypocreales</taxon>
        <taxon>Ophiocordycipitaceae</taxon>
        <taxon>Purpureocillium</taxon>
    </lineage>
</organism>
<proteinExistence type="predicted"/>
<gene>
    <name evidence="3" type="ORF">VFPFJ_11249</name>
</gene>
<evidence type="ECO:0000313" key="4">
    <source>
        <dbReference type="Proteomes" id="UP000078340"/>
    </source>
</evidence>
<evidence type="ECO:0000256" key="1">
    <source>
        <dbReference type="SAM" id="MobiDB-lite"/>
    </source>
</evidence>
<feature type="transmembrane region" description="Helical" evidence="2">
    <location>
        <begin position="460"/>
        <end position="484"/>
    </location>
</feature>
<keyword evidence="2" id="KW-1133">Transmembrane helix</keyword>
<reference evidence="3 4" key="1">
    <citation type="submission" date="2016-02" db="EMBL/GenBank/DDBJ databases">
        <title>Biosynthesis of antibiotic leucinostatins and their inhibition on Phytophthora in bio-control Purpureocillium lilacinum.</title>
        <authorList>
            <person name="Wang G."/>
            <person name="Liu Z."/>
            <person name="Lin R."/>
            <person name="Li E."/>
            <person name="Mao Z."/>
            <person name="Ling J."/>
            <person name="Yin W."/>
            <person name="Xie B."/>
        </authorList>
    </citation>
    <scope>NUCLEOTIDE SEQUENCE [LARGE SCALE GENOMIC DNA]</scope>
    <source>
        <strain evidence="3">PLFJ-1</strain>
    </source>
</reference>
<comment type="caution">
    <text evidence="3">The sequence shown here is derived from an EMBL/GenBank/DDBJ whole genome shotgun (WGS) entry which is preliminary data.</text>
</comment>
<dbReference type="OMA" id="WHYGVAH"/>
<evidence type="ECO:0000313" key="3">
    <source>
        <dbReference type="EMBL" id="OAQ65592.1"/>
    </source>
</evidence>
<dbReference type="Proteomes" id="UP000078340">
    <property type="component" value="Unassembled WGS sequence"/>
</dbReference>